<evidence type="ECO:0000313" key="7">
    <source>
        <dbReference type="EMBL" id="KAK6138239.1"/>
    </source>
</evidence>
<evidence type="ECO:0000313" key="8">
    <source>
        <dbReference type="Proteomes" id="UP001318860"/>
    </source>
</evidence>
<keyword evidence="8" id="KW-1185">Reference proteome</keyword>
<dbReference type="Proteomes" id="UP001318860">
    <property type="component" value="Unassembled WGS sequence"/>
</dbReference>
<organism evidence="7 8">
    <name type="scientific">Rehmannia glutinosa</name>
    <name type="common">Chinese foxglove</name>
    <dbReference type="NCBI Taxonomy" id="99300"/>
    <lineage>
        <taxon>Eukaryota</taxon>
        <taxon>Viridiplantae</taxon>
        <taxon>Streptophyta</taxon>
        <taxon>Embryophyta</taxon>
        <taxon>Tracheophyta</taxon>
        <taxon>Spermatophyta</taxon>
        <taxon>Magnoliopsida</taxon>
        <taxon>eudicotyledons</taxon>
        <taxon>Gunneridae</taxon>
        <taxon>Pentapetalae</taxon>
        <taxon>asterids</taxon>
        <taxon>lamiids</taxon>
        <taxon>Lamiales</taxon>
        <taxon>Orobanchaceae</taxon>
        <taxon>Rehmannieae</taxon>
        <taxon>Rehmannia</taxon>
    </lineage>
</organism>
<evidence type="ECO:0000259" key="6">
    <source>
        <dbReference type="Pfam" id="PF04873"/>
    </source>
</evidence>
<reference evidence="7 8" key="1">
    <citation type="journal article" date="2021" name="Comput. Struct. Biotechnol. J.">
        <title>De novo genome assembly of the potent medicinal plant Rehmannia glutinosa using nanopore technology.</title>
        <authorList>
            <person name="Ma L."/>
            <person name="Dong C."/>
            <person name="Song C."/>
            <person name="Wang X."/>
            <person name="Zheng X."/>
            <person name="Niu Y."/>
            <person name="Chen S."/>
            <person name="Feng W."/>
        </authorList>
    </citation>
    <scope>NUCLEOTIDE SEQUENCE [LARGE SCALE GENOMIC DNA]</scope>
    <source>
        <strain evidence="7">DH-2019</strain>
    </source>
</reference>
<proteinExistence type="inferred from homology"/>
<feature type="region of interest" description="Disordered" evidence="5">
    <location>
        <begin position="13"/>
        <end position="39"/>
    </location>
</feature>
<accession>A0ABR0VVV6</accession>
<comment type="caution">
    <text evidence="7">The sequence shown here is derived from an EMBL/GenBank/DDBJ whole genome shotgun (WGS) entry which is preliminary data.</text>
</comment>
<dbReference type="InterPro" id="IPR047091">
    <property type="entry name" value="EIN3-like_DNA-bd"/>
</dbReference>
<dbReference type="InterPro" id="IPR023278">
    <property type="entry name" value="Ethylene_insens-like_DNA-bd"/>
</dbReference>
<gene>
    <name evidence="7" type="ORF">DH2020_028023</name>
</gene>
<dbReference type="Pfam" id="PF04873">
    <property type="entry name" value="EIN3_DNA-bd"/>
    <property type="match status" value="1"/>
</dbReference>
<feature type="domain" description="Ethylene insensitive 3-like DNA-binding" evidence="6">
    <location>
        <begin position="1"/>
        <end position="116"/>
    </location>
</feature>
<evidence type="ECO:0000256" key="4">
    <source>
        <dbReference type="ARBA" id="ARBA00023242"/>
    </source>
</evidence>
<protein>
    <recommendedName>
        <fullName evidence="6">Ethylene insensitive 3-like DNA-binding domain-containing protein</fullName>
    </recommendedName>
</protein>
<keyword evidence="4" id="KW-0539">Nucleus</keyword>
<evidence type="ECO:0000256" key="5">
    <source>
        <dbReference type="SAM" id="MobiDB-lite"/>
    </source>
</evidence>
<feature type="compositionally biased region" description="Basic and acidic residues" evidence="5">
    <location>
        <begin position="13"/>
        <end position="25"/>
    </location>
</feature>
<dbReference type="EMBL" id="JABTTQ020000742">
    <property type="protein sequence ID" value="KAK6138239.1"/>
    <property type="molecule type" value="Genomic_DNA"/>
</dbReference>
<dbReference type="InterPro" id="IPR006957">
    <property type="entry name" value="EIN3"/>
</dbReference>
<evidence type="ECO:0000256" key="3">
    <source>
        <dbReference type="ARBA" id="ARBA00022745"/>
    </source>
</evidence>
<dbReference type="PANTHER" id="PTHR33305:SF11">
    <property type="entry name" value="PROTEIN ETHYLENE INSENSITIVE 3"/>
    <property type="match status" value="1"/>
</dbReference>
<evidence type="ECO:0000256" key="1">
    <source>
        <dbReference type="ARBA" id="ARBA00004123"/>
    </source>
</evidence>
<sequence length="308" mass="35709">MWRDKMRLKRLKEMNKGKENLDSAKQRQSQEQARRKKMSRAQDGILKYMLKMMEVCKAQGFVYAGLSRERETRERASDNLREWWKDKVRFDRNGPAAIAKLLEEEKTGQRTEYDDGSTDIHVRVSSLSTQRNSPWFSRSSFEGQSSTLLPVQAISRFQSFKFQHERSQAGRVSSILRPTKTGCYEPYTTYIRSVSGLGVPEDGQRMINDLMSLYDNNVQENKCQQDGYLGNQGIVLEGNIFEDNNNTPIFRPADRFDHCKVINSPFNNAENFPLMFSSPFNVPSVDYTDGFPGVPRDNLPKQDFTMWY</sequence>
<comment type="subcellular location">
    <subcellularLocation>
        <location evidence="1">Nucleus</location>
    </subcellularLocation>
</comment>
<evidence type="ECO:0000256" key="2">
    <source>
        <dbReference type="ARBA" id="ARBA00009416"/>
    </source>
</evidence>
<comment type="similarity">
    <text evidence="2">Belongs to the EIN3 family.</text>
</comment>
<dbReference type="PANTHER" id="PTHR33305">
    <property type="entry name" value="ETHYLENE INSENSITIVE 3-LIKE 2 PROTEIN"/>
    <property type="match status" value="1"/>
</dbReference>
<dbReference type="Gene3D" id="1.10.3180.10">
    <property type="entry name" value="DNA-binding domain of EIN3-like"/>
    <property type="match status" value="1"/>
</dbReference>
<keyword evidence="3" id="KW-0936">Ethylene signaling pathway</keyword>
<name>A0ABR0VVV6_REHGL</name>